<proteinExistence type="predicted"/>
<protein>
    <submittedName>
        <fullName evidence="2">Uncharacterized protein</fullName>
    </submittedName>
</protein>
<dbReference type="EMBL" id="KV428053">
    <property type="protein sequence ID" value="KZT38988.1"/>
    <property type="molecule type" value="Genomic_DNA"/>
</dbReference>
<evidence type="ECO:0000256" key="1">
    <source>
        <dbReference type="SAM" id="MobiDB-lite"/>
    </source>
</evidence>
<accession>A0A166DX78</accession>
<dbReference type="OrthoDB" id="2662502at2759"/>
<evidence type="ECO:0000313" key="2">
    <source>
        <dbReference type="EMBL" id="KZT38988.1"/>
    </source>
</evidence>
<gene>
    <name evidence="2" type="ORF">SISSUDRAFT_1061489</name>
</gene>
<dbReference type="Pfam" id="PF20414">
    <property type="entry name" value="DUF6698"/>
    <property type="match status" value="1"/>
</dbReference>
<organism evidence="2 3">
    <name type="scientific">Sistotremastrum suecicum HHB10207 ss-3</name>
    <dbReference type="NCBI Taxonomy" id="1314776"/>
    <lineage>
        <taxon>Eukaryota</taxon>
        <taxon>Fungi</taxon>
        <taxon>Dikarya</taxon>
        <taxon>Basidiomycota</taxon>
        <taxon>Agaricomycotina</taxon>
        <taxon>Agaricomycetes</taxon>
        <taxon>Sistotremastrales</taxon>
        <taxon>Sistotremastraceae</taxon>
        <taxon>Sistotremastrum</taxon>
    </lineage>
</organism>
<dbReference type="InterPro" id="IPR046521">
    <property type="entry name" value="DUF6698"/>
</dbReference>
<keyword evidence="3" id="KW-1185">Reference proteome</keyword>
<reference evidence="2 3" key="1">
    <citation type="journal article" date="2016" name="Mol. Biol. Evol.">
        <title>Comparative Genomics of Early-Diverging Mushroom-Forming Fungi Provides Insights into the Origins of Lignocellulose Decay Capabilities.</title>
        <authorList>
            <person name="Nagy L.G."/>
            <person name="Riley R."/>
            <person name="Tritt A."/>
            <person name="Adam C."/>
            <person name="Daum C."/>
            <person name="Floudas D."/>
            <person name="Sun H."/>
            <person name="Yadav J.S."/>
            <person name="Pangilinan J."/>
            <person name="Larsson K.H."/>
            <person name="Matsuura K."/>
            <person name="Barry K."/>
            <person name="Labutti K."/>
            <person name="Kuo R."/>
            <person name="Ohm R.A."/>
            <person name="Bhattacharya S.S."/>
            <person name="Shirouzu T."/>
            <person name="Yoshinaga Y."/>
            <person name="Martin F.M."/>
            <person name="Grigoriev I.V."/>
            <person name="Hibbett D.S."/>
        </authorList>
    </citation>
    <scope>NUCLEOTIDE SEQUENCE [LARGE SCALE GENOMIC DNA]</scope>
    <source>
        <strain evidence="2 3">HHB10207 ss-3</strain>
    </source>
</reference>
<evidence type="ECO:0000313" key="3">
    <source>
        <dbReference type="Proteomes" id="UP000076798"/>
    </source>
</evidence>
<dbReference type="Proteomes" id="UP000076798">
    <property type="component" value="Unassembled WGS sequence"/>
</dbReference>
<dbReference type="AlphaFoldDB" id="A0A166DX78"/>
<sequence length="280" mass="31155">MSSSPIAPASPLPTTNTPVVTTPPSPAAVFNGQGLRRRAYEKKRNTDAGRLLGRCRDTYGDTASEVQALITLDQVSNRLIEKPHNFEELEHRAQHITWLIGECPWLLDIISNSNAEQLASLCADLHKGRTEGRNDATKKLKSLVPTLNYNTVPGSTESVSLDPPVVAKDRSDRGFYHEQLALLVSDAEHPWNTLSDVERARLQTPGHNISVTTIRAYLYDGYQADRNNLTKGLYRSFLMQQVMIICHMRVDSIDKFVRKIAFGWSGAEAANGVINPFQVM</sequence>
<name>A0A166DX78_9AGAM</name>
<feature type="compositionally biased region" description="Low complexity" evidence="1">
    <location>
        <begin position="1"/>
        <end position="20"/>
    </location>
</feature>
<feature type="region of interest" description="Disordered" evidence="1">
    <location>
        <begin position="1"/>
        <end position="25"/>
    </location>
</feature>